<dbReference type="GO" id="GO:0034456">
    <property type="term" value="C:UTP-C complex"/>
    <property type="evidence" value="ECO:0007669"/>
    <property type="project" value="TreeGrafter"/>
</dbReference>
<organism evidence="5 6">
    <name type="scientific">Galdieria yellowstonensis</name>
    <dbReference type="NCBI Taxonomy" id="3028027"/>
    <lineage>
        <taxon>Eukaryota</taxon>
        <taxon>Rhodophyta</taxon>
        <taxon>Bangiophyceae</taxon>
        <taxon>Galdieriales</taxon>
        <taxon>Galdieriaceae</taxon>
        <taxon>Galdieria</taxon>
    </lineage>
</organism>
<dbReference type="GO" id="GO:0032545">
    <property type="term" value="C:CURI complex"/>
    <property type="evidence" value="ECO:0007669"/>
    <property type="project" value="TreeGrafter"/>
</dbReference>
<feature type="region of interest" description="Disordered" evidence="3">
    <location>
        <begin position="1"/>
        <end position="33"/>
    </location>
</feature>
<sequence>MRQQKKNNNTTPAVTQLRDPLSTSPSEPESPPLLEGFRAVELPLKKRDDLYVDAIHWIYLKKLRHKQSEDLAGSETSFLFIANLPPSVTEQQLRSVLEPFGTVTTIVYGRLPETENYSKHASVFFADEHSIELILRSPLDFSSCLLDEDMEEDIITSKLKEYKKWRSNPIMLSQRVDEVLFRYRQKCEEEEKELEYRQTVPDEDGFILVGPSKRKRNNRAFPFLRKRAPLEVSESSLKPKEGFYKILSRKQQRKLEREQREQT</sequence>
<dbReference type="GO" id="GO:0006364">
    <property type="term" value="P:rRNA processing"/>
    <property type="evidence" value="ECO:0007669"/>
    <property type="project" value="TreeGrafter"/>
</dbReference>
<dbReference type="CDD" id="cd00590">
    <property type="entry name" value="RRM_SF"/>
    <property type="match status" value="1"/>
</dbReference>
<comment type="similarity">
    <text evidence="1">Belongs to the RRP7 family.</text>
</comment>
<evidence type="ECO:0000313" key="5">
    <source>
        <dbReference type="EMBL" id="KAK4526385.1"/>
    </source>
</evidence>
<keyword evidence="2" id="KW-0694">RNA-binding</keyword>
<dbReference type="Proteomes" id="UP001300502">
    <property type="component" value="Unassembled WGS sequence"/>
</dbReference>
<evidence type="ECO:0000256" key="1">
    <source>
        <dbReference type="ARBA" id="ARBA00006110"/>
    </source>
</evidence>
<name>A0AAV9IG91_9RHOD</name>
<dbReference type="InterPro" id="IPR035979">
    <property type="entry name" value="RBD_domain_sf"/>
</dbReference>
<reference evidence="5 6" key="1">
    <citation type="submission" date="2022-07" db="EMBL/GenBank/DDBJ databases">
        <title>Genome-wide signatures of adaptation to extreme environments.</title>
        <authorList>
            <person name="Cho C.H."/>
            <person name="Yoon H.S."/>
        </authorList>
    </citation>
    <scope>NUCLEOTIDE SEQUENCE [LARGE SCALE GENOMIC DNA]</scope>
    <source>
        <strain evidence="5 6">108.79 E11</strain>
    </source>
</reference>
<feature type="compositionally biased region" description="Polar residues" evidence="3">
    <location>
        <begin position="1"/>
        <end position="14"/>
    </location>
</feature>
<feature type="compositionally biased region" description="Low complexity" evidence="3">
    <location>
        <begin position="20"/>
        <end position="33"/>
    </location>
</feature>
<dbReference type="InterPro" id="IPR040446">
    <property type="entry name" value="RRP7"/>
</dbReference>
<proteinExistence type="inferred from homology"/>
<dbReference type="InterPro" id="IPR000504">
    <property type="entry name" value="RRM_dom"/>
</dbReference>
<evidence type="ECO:0000256" key="3">
    <source>
        <dbReference type="SAM" id="MobiDB-lite"/>
    </source>
</evidence>
<evidence type="ECO:0000259" key="4">
    <source>
        <dbReference type="PROSITE" id="PS50102"/>
    </source>
</evidence>
<comment type="caution">
    <text evidence="5">The sequence shown here is derived from an EMBL/GenBank/DDBJ whole genome shotgun (WGS) entry which is preliminary data.</text>
</comment>
<protein>
    <recommendedName>
        <fullName evidence="4">RRM domain-containing protein</fullName>
    </recommendedName>
</protein>
<evidence type="ECO:0000313" key="6">
    <source>
        <dbReference type="Proteomes" id="UP001300502"/>
    </source>
</evidence>
<dbReference type="PANTHER" id="PTHR13191:SF0">
    <property type="entry name" value="RIBOSOMAL RNA-PROCESSING PROTEIN 7 HOMOLOG A-RELATED"/>
    <property type="match status" value="1"/>
</dbReference>
<dbReference type="GO" id="GO:0003723">
    <property type="term" value="F:RNA binding"/>
    <property type="evidence" value="ECO:0007669"/>
    <property type="project" value="UniProtKB-UniRule"/>
</dbReference>
<dbReference type="PROSITE" id="PS50102">
    <property type="entry name" value="RRM"/>
    <property type="match status" value="1"/>
</dbReference>
<accession>A0AAV9IG91</accession>
<dbReference type="InterPro" id="IPR024326">
    <property type="entry name" value="RRP7_C"/>
</dbReference>
<dbReference type="InterPro" id="IPR012677">
    <property type="entry name" value="Nucleotide-bd_a/b_plait_sf"/>
</dbReference>
<feature type="domain" description="RRM" evidence="4">
    <location>
        <begin position="77"/>
        <end position="140"/>
    </location>
</feature>
<dbReference type="AlphaFoldDB" id="A0AAV9IG91"/>
<dbReference type="EMBL" id="JANCYU010000039">
    <property type="protein sequence ID" value="KAK4526385.1"/>
    <property type="molecule type" value="Genomic_DNA"/>
</dbReference>
<keyword evidence="6" id="KW-1185">Reference proteome</keyword>
<dbReference type="GO" id="GO:0000028">
    <property type="term" value="P:ribosomal small subunit assembly"/>
    <property type="evidence" value="ECO:0007669"/>
    <property type="project" value="TreeGrafter"/>
</dbReference>
<dbReference type="Pfam" id="PF00076">
    <property type="entry name" value="RRM_1"/>
    <property type="match status" value="1"/>
</dbReference>
<dbReference type="Pfam" id="PF12923">
    <property type="entry name" value="RRP7"/>
    <property type="match status" value="1"/>
</dbReference>
<dbReference type="PANTHER" id="PTHR13191">
    <property type="entry name" value="RIBOSOMAL RNA PROCESSING PROTEIN 7-RELATED"/>
    <property type="match status" value="1"/>
</dbReference>
<dbReference type="Gene3D" id="3.30.70.330">
    <property type="match status" value="1"/>
</dbReference>
<gene>
    <name evidence="5" type="ORF">GAYE_SCF23G4299</name>
</gene>
<evidence type="ECO:0000256" key="2">
    <source>
        <dbReference type="PROSITE-ProRule" id="PRU00176"/>
    </source>
</evidence>
<dbReference type="SUPFAM" id="SSF54928">
    <property type="entry name" value="RNA-binding domain, RBD"/>
    <property type="match status" value="1"/>
</dbReference>